<name>A0A0F9ST56_9ZZZZ</name>
<dbReference type="AlphaFoldDB" id="A0A0F9ST56"/>
<accession>A0A0F9ST56</accession>
<evidence type="ECO:0000313" key="1">
    <source>
        <dbReference type="EMBL" id="KKN32338.1"/>
    </source>
</evidence>
<comment type="caution">
    <text evidence="1">The sequence shown here is derived from an EMBL/GenBank/DDBJ whole genome shotgun (WGS) entry which is preliminary data.</text>
</comment>
<protein>
    <submittedName>
        <fullName evidence="1">Uncharacterized protein</fullName>
    </submittedName>
</protein>
<dbReference type="EMBL" id="LAZR01002259">
    <property type="protein sequence ID" value="KKN32338.1"/>
    <property type="molecule type" value="Genomic_DNA"/>
</dbReference>
<reference evidence="1" key="1">
    <citation type="journal article" date="2015" name="Nature">
        <title>Complex archaea that bridge the gap between prokaryotes and eukaryotes.</title>
        <authorList>
            <person name="Spang A."/>
            <person name="Saw J.H."/>
            <person name="Jorgensen S.L."/>
            <person name="Zaremba-Niedzwiedzka K."/>
            <person name="Martijn J."/>
            <person name="Lind A.E."/>
            <person name="van Eijk R."/>
            <person name="Schleper C."/>
            <person name="Guy L."/>
            <person name="Ettema T.J."/>
        </authorList>
    </citation>
    <scope>NUCLEOTIDE SEQUENCE</scope>
</reference>
<organism evidence="1">
    <name type="scientific">marine sediment metagenome</name>
    <dbReference type="NCBI Taxonomy" id="412755"/>
    <lineage>
        <taxon>unclassified sequences</taxon>
        <taxon>metagenomes</taxon>
        <taxon>ecological metagenomes</taxon>
    </lineage>
</organism>
<gene>
    <name evidence="1" type="ORF">LCGC14_0814870</name>
</gene>
<sequence>MYIEIKGFVDKFGRIWDLPAWELCQWCGQPDNCGDCNHEQLTTTDVQELGCVGVVLQK</sequence>
<proteinExistence type="predicted"/>